<keyword evidence="7 8" id="KW-0472">Membrane</keyword>
<dbReference type="PANTHER" id="PTHR35011:SF10">
    <property type="entry name" value="TRAP TRANSPORTER SMALL PERMEASE PROTEIN"/>
    <property type="match status" value="1"/>
</dbReference>
<feature type="transmembrane region" description="Helical" evidence="8">
    <location>
        <begin position="136"/>
        <end position="160"/>
    </location>
</feature>
<evidence type="ECO:0000256" key="3">
    <source>
        <dbReference type="ARBA" id="ARBA00022475"/>
    </source>
</evidence>
<keyword evidence="5 8" id="KW-0812">Transmembrane</keyword>
<evidence type="ECO:0000259" key="9">
    <source>
        <dbReference type="Pfam" id="PF04290"/>
    </source>
</evidence>
<reference evidence="10" key="1">
    <citation type="submission" date="2018-05" db="EMBL/GenBank/DDBJ databases">
        <authorList>
            <person name="Lanie J.A."/>
            <person name="Ng W.-L."/>
            <person name="Kazmierczak K.M."/>
            <person name="Andrzejewski T.M."/>
            <person name="Davidsen T.M."/>
            <person name="Wayne K.J."/>
            <person name="Tettelin H."/>
            <person name="Glass J.I."/>
            <person name="Rusch D."/>
            <person name="Podicherti R."/>
            <person name="Tsui H.-C.T."/>
            <person name="Winkler M.E."/>
        </authorList>
    </citation>
    <scope>NUCLEOTIDE SEQUENCE</scope>
</reference>
<proteinExistence type="predicted"/>
<keyword evidence="3" id="KW-1003">Cell membrane</keyword>
<dbReference type="EMBL" id="UINC01013646">
    <property type="protein sequence ID" value="SVA58812.1"/>
    <property type="molecule type" value="Genomic_DNA"/>
</dbReference>
<dbReference type="GO" id="GO:0015740">
    <property type="term" value="P:C4-dicarboxylate transport"/>
    <property type="evidence" value="ECO:0007669"/>
    <property type="project" value="TreeGrafter"/>
</dbReference>
<keyword evidence="2" id="KW-0813">Transport</keyword>
<sequence>MRIKQSTLKLLDLFASLLALLAGVVLFLLICMIFTDVISRYLLNAPILGVEDTLQMGMVAVIFGAAPYVWRHADHIVVDLLPEYRLAWLRIVRELSIRLLIIGLMVLLAWQAWIGAEEAKFFGNATNMIEIPYQPFYWMITVSTAFHAIVAVIETFWICIGEEIIPSPTDDPFADEA</sequence>
<feature type="transmembrane region" description="Helical" evidence="8">
    <location>
        <begin position="12"/>
        <end position="35"/>
    </location>
</feature>
<accession>A0A381X2J5</accession>
<evidence type="ECO:0000313" key="10">
    <source>
        <dbReference type="EMBL" id="SVA58812.1"/>
    </source>
</evidence>
<dbReference type="InterPro" id="IPR007387">
    <property type="entry name" value="TRAP_DctQ"/>
</dbReference>
<comment type="subcellular location">
    <subcellularLocation>
        <location evidence="1">Cell inner membrane</location>
        <topology evidence="1">Multi-pass membrane protein</topology>
    </subcellularLocation>
</comment>
<keyword evidence="6 8" id="KW-1133">Transmembrane helix</keyword>
<evidence type="ECO:0000256" key="6">
    <source>
        <dbReference type="ARBA" id="ARBA00022989"/>
    </source>
</evidence>
<evidence type="ECO:0000256" key="5">
    <source>
        <dbReference type="ARBA" id="ARBA00022692"/>
    </source>
</evidence>
<feature type="transmembrane region" description="Helical" evidence="8">
    <location>
        <begin position="95"/>
        <end position="116"/>
    </location>
</feature>
<dbReference type="Pfam" id="PF04290">
    <property type="entry name" value="DctQ"/>
    <property type="match status" value="1"/>
</dbReference>
<organism evidence="10">
    <name type="scientific">marine metagenome</name>
    <dbReference type="NCBI Taxonomy" id="408172"/>
    <lineage>
        <taxon>unclassified sequences</taxon>
        <taxon>metagenomes</taxon>
        <taxon>ecological metagenomes</taxon>
    </lineage>
</organism>
<dbReference type="GO" id="GO:0005886">
    <property type="term" value="C:plasma membrane"/>
    <property type="evidence" value="ECO:0007669"/>
    <property type="project" value="UniProtKB-SubCell"/>
</dbReference>
<evidence type="ECO:0000256" key="7">
    <source>
        <dbReference type="ARBA" id="ARBA00023136"/>
    </source>
</evidence>
<keyword evidence="4" id="KW-0997">Cell inner membrane</keyword>
<name>A0A381X2J5_9ZZZZ</name>
<dbReference type="PANTHER" id="PTHR35011">
    <property type="entry name" value="2,3-DIKETO-L-GULONATE TRAP TRANSPORTER SMALL PERMEASE PROTEIN YIAM"/>
    <property type="match status" value="1"/>
</dbReference>
<evidence type="ECO:0000256" key="4">
    <source>
        <dbReference type="ARBA" id="ARBA00022519"/>
    </source>
</evidence>
<protein>
    <recommendedName>
        <fullName evidence="9">Tripartite ATP-independent periplasmic transporters DctQ component domain-containing protein</fullName>
    </recommendedName>
</protein>
<evidence type="ECO:0000256" key="1">
    <source>
        <dbReference type="ARBA" id="ARBA00004429"/>
    </source>
</evidence>
<dbReference type="AlphaFoldDB" id="A0A381X2J5"/>
<feature type="domain" description="Tripartite ATP-independent periplasmic transporters DctQ component" evidence="9">
    <location>
        <begin position="29"/>
        <end position="154"/>
    </location>
</feature>
<gene>
    <name evidence="10" type="ORF">METZ01_LOCUS111666</name>
</gene>
<evidence type="ECO:0000256" key="8">
    <source>
        <dbReference type="SAM" id="Phobius"/>
    </source>
</evidence>
<dbReference type="InterPro" id="IPR055348">
    <property type="entry name" value="DctQ"/>
</dbReference>
<feature type="transmembrane region" description="Helical" evidence="8">
    <location>
        <begin position="55"/>
        <end position="74"/>
    </location>
</feature>
<evidence type="ECO:0000256" key="2">
    <source>
        <dbReference type="ARBA" id="ARBA00022448"/>
    </source>
</evidence>
<dbReference type="GO" id="GO:0022857">
    <property type="term" value="F:transmembrane transporter activity"/>
    <property type="evidence" value="ECO:0007669"/>
    <property type="project" value="TreeGrafter"/>
</dbReference>